<gene>
    <name evidence="5" type="primary">cpdA</name>
    <name evidence="7" type="ORF">CCS41_09685</name>
</gene>
<dbReference type="STRING" id="1878942.GCA_900128755_00673"/>
<dbReference type="InterPro" id="IPR050884">
    <property type="entry name" value="CNP_phosphodiesterase-III"/>
</dbReference>
<comment type="function">
    <text evidence="5">Hydrolyzes cAMP to 5'-AMP. Plays an important regulatory role in modulating the intracellular concentration of cAMP, thereby influencing cAMP-dependent processes.</text>
</comment>
<evidence type="ECO:0000256" key="3">
    <source>
        <dbReference type="ARBA" id="ARBA00023004"/>
    </source>
</evidence>
<dbReference type="HAMAP" id="MF_00905">
    <property type="entry name" value="cAMP_phosphodiest_CpdA"/>
    <property type="match status" value="1"/>
</dbReference>
<keyword evidence="1 5" id="KW-0479">Metal-binding</keyword>
<dbReference type="NCBIfam" id="NF008359">
    <property type="entry name" value="PRK11148.1"/>
    <property type="match status" value="1"/>
</dbReference>
<feature type="binding site" evidence="5">
    <location>
        <position position="195"/>
    </location>
    <ligand>
        <name>Fe cation</name>
        <dbReference type="ChEBI" id="CHEBI:24875"/>
        <label>2</label>
    </ligand>
</feature>
<evidence type="ECO:0000313" key="8">
    <source>
        <dbReference type="Proteomes" id="UP000261875"/>
    </source>
</evidence>
<name>A0A2U8IAT4_9GAMM</name>
<dbReference type="GO" id="GO:0004115">
    <property type="term" value="F:3',5'-cyclic-AMP phosphodiesterase activity"/>
    <property type="evidence" value="ECO:0007669"/>
    <property type="project" value="UniProtKB-UniRule"/>
</dbReference>
<evidence type="ECO:0000256" key="1">
    <source>
        <dbReference type="ARBA" id="ARBA00022723"/>
    </source>
</evidence>
<feature type="binding site" evidence="5">
    <location>
        <position position="16"/>
    </location>
    <ligand>
        <name>AMP</name>
        <dbReference type="ChEBI" id="CHEBI:456215"/>
    </ligand>
</feature>
<dbReference type="GO" id="GO:0000166">
    <property type="term" value="F:nucleotide binding"/>
    <property type="evidence" value="ECO:0007669"/>
    <property type="project" value="UniProtKB-UniRule"/>
</dbReference>
<feature type="binding site" evidence="5">
    <location>
        <begin position="86"/>
        <end position="87"/>
    </location>
    <ligand>
        <name>AMP</name>
        <dbReference type="ChEBI" id="CHEBI:456215"/>
    </ligand>
</feature>
<evidence type="ECO:0000256" key="5">
    <source>
        <dbReference type="HAMAP-Rule" id="MF_00905"/>
    </source>
</evidence>
<dbReference type="AlphaFoldDB" id="A0A2U8IAT4"/>
<protein>
    <recommendedName>
        <fullName evidence="5">3',5'-cyclic adenosine monophosphate phosphodiesterase CpdA</fullName>
        <shortName evidence="5">3',5'-cyclic AMP phosphodiesterase</shortName>
        <shortName evidence="5">cAMP phosphodiesterase</shortName>
        <ecNumber evidence="5">3.1.4.53</ecNumber>
    </recommendedName>
</protein>
<dbReference type="EC" id="3.1.4.53" evidence="5"/>
<keyword evidence="3 5" id="KW-0408">Iron</keyword>
<dbReference type="InterPro" id="IPR046379">
    <property type="entry name" value="cAMP_phosphodiest_CpdA"/>
</dbReference>
<evidence type="ECO:0000259" key="6">
    <source>
        <dbReference type="Pfam" id="PF00149"/>
    </source>
</evidence>
<reference evidence="7 8" key="1">
    <citation type="submission" date="2017-05" db="EMBL/GenBank/DDBJ databases">
        <title>Genome sequence of Candidatus Fukatsuia symbiotica and Candidatus Hamiltonella defensa from Acyrthosiphon pisum strain 5D.</title>
        <authorList>
            <person name="Patel V.A."/>
            <person name="Chevignon G."/>
            <person name="Russell J.A."/>
            <person name="Oliver K.M."/>
        </authorList>
    </citation>
    <scope>NUCLEOTIDE SEQUENCE [LARGE SCALE GENOMIC DNA]</scope>
    <source>
        <strain evidence="7 8">5D</strain>
    </source>
</reference>
<feature type="binding site" evidence="5">
    <location>
        <position position="16"/>
    </location>
    <ligand>
        <name>Fe cation</name>
        <dbReference type="ChEBI" id="CHEBI:24875"/>
        <label>1</label>
    </ligand>
</feature>
<accession>A0A2U8IAT4</accession>
<dbReference type="Gene3D" id="3.60.21.10">
    <property type="match status" value="1"/>
</dbReference>
<dbReference type="InterPro" id="IPR029052">
    <property type="entry name" value="Metallo-depent_PP-like"/>
</dbReference>
<keyword evidence="5" id="KW-0547">Nucleotide-binding</keyword>
<dbReference type="InterPro" id="IPR004843">
    <property type="entry name" value="Calcineurin-like_PHP"/>
</dbReference>
<keyword evidence="8" id="KW-1185">Reference proteome</keyword>
<evidence type="ECO:0000313" key="7">
    <source>
        <dbReference type="EMBL" id="AWK15404.1"/>
    </source>
</evidence>
<feature type="binding site" evidence="5">
    <location>
        <position position="197"/>
    </location>
    <ligand>
        <name>AMP</name>
        <dbReference type="ChEBI" id="CHEBI:456215"/>
    </ligand>
</feature>
<comment type="similarity">
    <text evidence="4 5">Belongs to the cyclic nucleotide phosphodiesterase class-III family.</text>
</comment>
<dbReference type="PANTHER" id="PTHR42988">
    <property type="entry name" value="PHOSPHOHYDROLASE"/>
    <property type="match status" value="1"/>
</dbReference>
<feature type="binding site" evidence="5">
    <location>
        <position position="14"/>
    </location>
    <ligand>
        <name>Fe cation</name>
        <dbReference type="ChEBI" id="CHEBI:24875"/>
        <label>1</label>
    </ligand>
</feature>
<feature type="binding site" evidence="5">
    <location>
        <position position="197"/>
    </location>
    <ligand>
        <name>Fe cation</name>
        <dbReference type="ChEBI" id="CHEBI:24875"/>
        <label>1</label>
    </ligand>
</feature>
<comment type="catalytic activity">
    <reaction evidence="5">
        <text>3',5'-cyclic AMP + H2O = AMP + H(+)</text>
        <dbReference type="Rhea" id="RHEA:25277"/>
        <dbReference type="ChEBI" id="CHEBI:15377"/>
        <dbReference type="ChEBI" id="CHEBI:15378"/>
        <dbReference type="ChEBI" id="CHEBI:58165"/>
        <dbReference type="ChEBI" id="CHEBI:456215"/>
        <dbReference type="EC" id="3.1.4.53"/>
    </reaction>
</comment>
<comment type="cofactor">
    <cofactor evidence="5">
        <name>Fe(2+)</name>
        <dbReference type="ChEBI" id="CHEBI:29033"/>
    </cofactor>
    <text evidence="5">Binds 2 Fe(2+) ions per subunit.</text>
</comment>
<dbReference type="Proteomes" id="UP000261875">
    <property type="component" value="Chromosome"/>
</dbReference>
<proteinExistence type="inferred from homology"/>
<dbReference type="EMBL" id="CP021659">
    <property type="protein sequence ID" value="AWK15404.1"/>
    <property type="molecule type" value="Genomic_DNA"/>
</dbReference>
<evidence type="ECO:0000256" key="4">
    <source>
        <dbReference type="ARBA" id="ARBA00025742"/>
    </source>
</evidence>
<dbReference type="Pfam" id="PF00149">
    <property type="entry name" value="Metallophos"/>
    <property type="match status" value="1"/>
</dbReference>
<evidence type="ECO:0000256" key="2">
    <source>
        <dbReference type="ARBA" id="ARBA00022801"/>
    </source>
</evidence>
<organism evidence="7 8">
    <name type="scientific">Candidatus Fukatsuia symbiotica</name>
    <dbReference type="NCBI Taxonomy" id="1878942"/>
    <lineage>
        <taxon>Bacteria</taxon>
        <taxon>Pseudomonadati</taxon>
        <taxon>Pseudomonadota</taxon>
        <taxon>Gammaproteobacteria</taxon>
        <taxon>Enterobacterales</taxon>
        <taxon>Yersiniaceae</taxon>
        <taxon>Candidatus Fukatsuia</taxon>
    </lineage>
</organism>
<dbReference type="PANTHER" id="PTHR42988:SF2">
    <property type="entry name" value="CYCLIC NUCLEOTIDE PHOSPHODIESTERASE CBUA0032-RELATED"/>
    <property type="match status" value="1"/>
</dbReference>
<dbReference type="InterPro" id="IPR026575">
    <property type="entry name" value="GpdQ/CpdA-like"/>
</dbReference>
<dbReference type="GO" id="GO:0046872">
    <property type="term" value="F:metal ion binding"/>
    <property type="evidence" value="ECO:0007669"/>
    <property type="project" value="UniProtKB-UniRule"/>
</dbReference>
<dbReference type="CDD" id="cd07402">
    <property type="entry name" value="MPP_GpdQ"/>
    <property type="match status" value="1"/>
</dbReference>
<feature type="binding site" evidence="5">
    <location>
        <position position="86"/>
    </location>
    <ligand>
        <name>Fe cation</name>
        <dbReference type="ChEBI" id="CHEBI:24875"/>
        <label>2</label>
    </ligand>
</feature>
<sequence>MVNGTKVRILQITDSHLFTDKNQTLLGVNTAESYHAVLAAIVMQQHHCDLIIASGDLAQTPSVVAYQRFAAGVSELAAPCVWLPGNHDDQSVMVKVLADAGIVSAKQVMAGNDWQILLLDSQVVGQSYGNLSEHQLLWLEHCLQAHPQRYALVTLHHHPLACGCSWLDQISLRNASQLAEILMRYPRVTTLLCGHIHQELEGDWYGRRLLASPSTSVQFKPNSLIFTLDNLAPGWRYIDLQPDGSVATEVCRLADGEFCPDINSDGY</sequence>
<feature type="domain" description="Calcineurin-like phosphoesterase" evidence="6">
    <location>
        <begin position="8"/>
        <end position="198"/>
    </location>
</feature>
<dbReference type="SUPFAM" id="SSF56300">
    <property type="entry name" value="Metallo-dependent phosphatases"/>
    <property type="match status" value="1"/>
</dbReference>
<feature type="binding site" evidence="5">
    <location>
        <position position="56"/>
    </location>
    <ligand>
        <name>Fe cation</name>
        <dbReference type="ChEBI" id="CHEBI:24875"/>
        <label>2</label>
    </ligand>
</feature>
<feature type="binding site" evidence="5">
    <location>
        <position position="56"/>
    </location>
    <ligand>
        <name>AMP</name>
        <dbReference type="ChEBI" id="CHEBI:456215"/>
    </ligand>
</feature>
<dbReference type="KEGG" id="fsm:CCS41_09685"/>
<dbReference type="OrthoDB" id="9784378at2"/>
<keyword evidence="2 5" id="KW-0378">Hydrolase</keyword>
<feature type="binding site" evidence="5">
    <location>
        <position position="56"/>
    </location>
    <ligand>
        <name>Fe cation</name>
        <dbReference type="ChEBI" id="CHEBI:24875"/>
        <label>1</label>
    </ligand>
</feature>
<feature type="binding site" evidence="5">
    <location>
        <position position="156"/>
    </location>
    <ligand>
        <name>Fe cation</name>
        <dbReference type="ChEBI" id="CHEBI:24875"/>
        <label>2</label>
    </ligand>
</feature>
<keyword evidence="5" id="KW-0114">cAMP</keyword>